<evidence type="ECO:0000313" key="3">
    <source>
        <dbReference type="Proteomes" id="UP000823775"/>
    </source>
</evidence>
<reference evidence="2 3" key="1">
    <citation type="journal article" date="2021" name="BMC Genomics">
        <title>Datura genome reveals duplications of psychoactive alkaloid biosynthetic genes and high mutation rate following tissue culture.</title>
        <authorList>
            <person name="Rajewski A."/>
            <person name="Carter-House D."/>
            <person name="Stajich J."/>
            <person name="Litt A."/>
        </authorList>
    </citation>
    <scope>NUCLEOTIDE SEQUENCE [LARGE SCALE GENOMIC DNA]</scope>
    <source>
        <strain evidence="2">AR-01</strain>
    </source>
</reference>
<evidence type="ECO:0000313" key="2">
    <source>
        <dbReference type="EMBL" id="MCD7460827.1"/>
    </source>
</evidence>
<name>A0ABS8SPJ5_DATST</name>
<feature type="region of interest" description="Disordered" evidence="1">
    <location>
        <begin position="1"/>
        <end position="79"/>
    </location>
</feature>
<evidence type="ECO:0000256" key="1">
    <source>
        <dbReference type="SAM" id="MobiDB-lite"/>
    </source>
</evidence>
<feature type="compositionally biased region" description="Basic and acidic residues" evidence="1">
    <location>
        <begin position="31"/>
        <end position="49"/>
    </location>
</feature>
<keyword evidence="3" id="KW-1185">Reference proteome</keyword>
<comment type="caution">
    <text evidence="2">The sequence shown here is derived from an EMBL/GenBank/DDBJ whole genome shotgun (WGS) entry which is preliminary data.</text>
</comment>
<organism evidence="2 3">
    <name type="scientific">Datura stramonium</name>
    <name type="common">Jimsonweed</name>
    <name type="synonym">Common thornapple</name>
    <dbReference type="NCBI Taxonomy" id="4076"/>
    <lineage>
        <taxon>Eukaryota</taxon>
        <taxon>Viridiplantae</taxon>
        <taxon>Streptophyta</taxon>
        <taxon>Embryophyta</taxon>
        <taxon>Tracheophyta</taxon>
        <taxon>Spermatophyta</taxon>
        <taxon>Magnoliopsida</taxon>
        <taxon>eudicotyledons</taxon>
        <taxon>Gunneridae</taxon>
        <taxon>Pentapetalae</taxon>
        <taxon>asterids</taxon>
        <taxon>lamiids</taxon>
        <taxon>Solanales</taxon>
        <taxon>Solanaceae</taxon>
        <taxon>Solanoideae</taxon>
        <taxon>Datureae</taxon>
        <taxon>Datura</taxon>
    </lineage>
</organism>
<dbReference type="Proteomes" id="UP000823775">
    <property type="component" value="Unassembled WGS sequence"/>
</dbReference>
<protein>
    <submittedName>
        <fullName evidence="2">Uncharacterized protein</fullName>
    </submittedName>
</protein>
<accession>A0ABS8SPJ5</accession>
<dbReference type="EMBL" id="JACEIK010000680">
    <property type="protein sequence ID" value="MCD7460827.1"/>
    <property type="molecule type" value="Genomic_DNA"/>
</dbReference>
<proteinExistence type="predicted"/>
<sequence length="103" mass="11355">MSTHFTVKAMSGGLHTGPDTGQCRVPSGRGVEARVPRERGDQMIRRDIPFDPFRVKGALGRSKKKPNVDLDGQENNDQGVVEPGLVLPGLLTLLSVWRRIWPP</sequence>
<gene>
    <name evidence="2" type="ORF">HAX54_044544</name>
</gene>